<dbReference type="CDD" id="cd04622">
    <property type="entry name" value="CBS_pair_HRP1_like"/>
    <property type="match status" value="1"/>
</dbReference>
<dbReference type="PROSITE" id="PS51371">
    <property type="entry name" value="CBS"/>
    <property type="match status" value="2"/>
</dbReference>
<dbReference type="InterPro" id="IPR051462">
    <property type="entry name" value="CBS_domain-containing"/>
</dbReference>
<evidence type="ECO:0000256" key="1">
    <source>
        <dbReference type="ARBA" id="ARBA00022737"/>
    </source>
</evidence>
<proteinExistence type="predicted"/>
<dbReference type="Proteomes" id="UP000622552">
    <property type="component" value="Unassembled WGS sequence"/>
</dbReference>
<dbReference type="Gene3D" id="3.10.580.10">
    <property type="entry name" value="CBS-domain"/>
    <property type="match status" value="1"/>
</dbReference>
<keyword evidence="2" id="KW-0129">CBS domain</keyword>
<dbReference type="Pfam" id="PF00571">
    <property type="entry name" value="CBS"/>
    <property type="match status" value="2"/>
</dbReference>
<name>A0A8J7GCN4_9ACTN</name>
<dbReference type="SMART" id="SM00116">
    <property type="entry name" value="CBS"/>
    <property type="match status" value="2"/>
</dbReference>
<feature type="domain" description="CBS" evidence="3">
    <location>
        <begin position="9"/>
        <end position="65"/>
    </location>
</feature>
<protein>
    <submittedName>
        <fullName evidence="4">CBS domain-containing protein</fullName>
    </submittedName>
</protein>
<keyword evidence="5" id="KW-1185">Reference proteome</keyword>
<evidence type="ECO:0000256" key="2">
    <source>
        <dbReference type="PROSITE-ProRule" id="PRU00703"/>
    </source>
</evidence>
<reference evidence="4" key="1">
    <citation type="submission" date="2020-11" db="EMBL/GenBank/DDBJ databases">
        <title>Sequencing the genomes of 1000 actinobacteria strains.</title>
        <authorList>
            <person name="Klenk H.-P."/>
        </authorList>
    </citation>
    <scope>NUCLEOTIDE SEQUENCE</scope>
    <source>
        <strain evidence="4">DSM 45356</strain>
    </source>
</reference>
<evidence type="ECO:0000313" key="4">
    <source>
        <dbReference type="EMBL" id="MBG6135191.1"/>
    </source>
</evidence>
<sequence>MRGLVRNLMTRGPICLPADATLTEAAEHMADHDIGDVLVLDGGTLRGILTDRDLVVRAVAAGLDPDSTTCGELATGHPLVLGPEDPVDFALRLMRQHAVRRLPVCAEGGRPVGILTLGDLAEDGAPASALAAICAADPTPWPPRSVPSGPTNLL</sequence>
<comment type="caution">
    <text evidence="4">The sequence shown here is derived from an EMBL/GenBank/DDBJ whole genome shotgun (WGS) entry which is preliminary data.</text>
</comment>
<gene>
    <name evidence="4" type="ORF">IW245_001385</name>
</gene>
<dbReference type="InterPro" id="IPR046342">
    <property type="entry name" value="CBS_dom_sf"/>
</dbReference>
<accession>A0A8J7GCN4</accession>
<evidence type="ECO:0000259" key="3">
    <source>
        <dbReference type="PROSITE" id="PS51371"/>
    </source>
</evidence>
<dbReference type="SUPFAM" id="SSF54631">
    <property type="entry name" value="CBS-domain pair"/>
    <property type="match status" value="1"/>
</dbReference>
<dbReference type="PANTHER" id="PTHR48108:SF34">
    <property type="entry name" value="CBS DOMAIN-CONTAINING PROTEIN YHCV"/>
    <property type="match status" value="1"/>
</dbReference>
<evidence type="ECO:0000313" key="5">
    <source>
        <dbReference type="Proteomes" id="UP000622552"/>
    </source>
</evidence>
<organism evidence="4 5">
    <name type="scientific">Longispora fulva</name>
    <dbReference type="NCBI Taxonomy" id="619741"/>
    <lineage>
        <taxon>Bacteria</taxon>
        <taxon>Bacillati</taxon>
        <taxon>Actinomycetota</taxon>
        <taxon>Actinomycetes</taxon>
        <taxon>Micromonosporales</taxon>
        <taxon>Micromonosporaceae</taxon>
        <taxon>Longispora</taxon>
    </lineage>
</organism>
<dbReference type="RefSeq" id="WP_197002339.1">
    <property type="nucleotide sequence ID" value="NZ_BONS01000003.1"/>
</dbReference>
<keyword evidence="1" id="KW-0677">Repeat</keyword>
<dbReference type="AlphaFoldDB" id="A0A8J7GCN4"/>
<dbReference type="InterPro" id="IPR000644">
    <property type="entry name" value="CBS_dom"/>
</dbReference>
<dbReference type="EMBL" id="JADOUF010000001">
    <property type="protein sequence ID" value="MBG6135191.1"/>
    <property type="molecule type" value="Genomic_DNA"/>
</dbReference>
<dbReference type="PANTHER" id="PTHR48108">
    <property type="entry name" value="CBS DOMAIN-CONTAINING PROTEIN CBSX2, CHLOROPLASTIC"/>
    <property type="match status" value="1"/>
</dbReference>
<feature type="domain" description="CBS" evidence="3">
    <location>
        <begin position="73"/>
        <end position="130"/>
    </location>
</feature>